<evidence type="ECO:0000313" key="3">
    <source>
        <dbReference type="Proteomes" id="UP001345013"/>
    </source>
</evidence>
<feature type="compositionally biased region" description="Polar residues" evidence="1">
    <location>
        <begin position="60"/>
        <end position="73"/>
    </location>
</feature>
<feature type="region of interest" description="Disordered" evidence="1">
    <location>
        <begin position="239"/>
        <end position="527"/>
    </location>
</feature>
<comment type="caution">
    <text evidence="2">The sequence shown here is derived from an EMBL/GenBank/DDBJ whole genome shotgun (WGS) entry which is preliminary data.</text>
</comment>
<evidence type="ECO:0000313" key="2">
    <source>
        <dbReference type="EMBL" id="KAK5092380.1"/>
    </source>
</evidence>
<feature type="compositionally biased region" description="Basic and acidic residues" evidence="1">
    <location>
        <begin position="605"/>
        <end position="614"/>
    </location>
</feature>
<reference evidence="2 3" key="1">
    <citation type="submission" date="2023-08" db="EMBL/GenBank/DDBJ databases">
        <title>Black Yeasts Isolated from many extreme environments.</title>
        <authorList>
            <person name="Coleine C."/>
            <person name="Stajich J.E."/>
            <person name="Selbmann L."/>
        </authorList>
    </citation>
    <scope>NUCLEOTIDE SEQUENCE [LARGE SCALE GENOMIC DNA]</scope>
    <source>
        <strain evidence="2 3">CCFEE 5885</strain>
    </source>
</reference>
<feature type="compositionally biased region" description="Basic and acidic residues" evidence="1">
    <location>
        <begin position="302"/>
        <end position="388"/>
    </location>
</feature>
<keyword evidence="3" id="KW-1185">Reference proteome</keyword>
<feature type="region of interest" description="Disordered" evidence="1">
    <location>
        <begin position="573"/>
        <end position="640"/>
    </location>
</feature>
<feature type="compositionally biased region" description="Basic and acidic residues" evidence="1">
    <location>
        <begin position="14"/>
        <end position="25"/>
    </location>
</feature>
<feature type="compositionally biased region" description="Gly residues" evidence="1">
    <location>
        <begin position="416"/>
        <end position="449"/>
    </location>
</feature>
<dbReference type="EMBL" id="JAVRRG010000059">
    <property type="protein sequence ID" value="KAK5092380.1"/>
    <property type="molecule type" value="Genomic_DNA"/>
</dbReference>
<feature type="compositionally biased region" description="Basic and acidic residues" evidence="1">
    <location>
        <begin position="249"/>
        <end position="260"/>
    </location>
</feature>
<proteinExistence type="predicted"/>
<name>A0ABR0KBD2_9EURO</name>
<dbReference type="Proteomes" id="UP001345013">
    <property type="component" value="Unassembled WGS sequence"/>
</dbReference>
<feature type="compositionally biased region" description="Acidic residues" evidence="1">
    <location>
        <begin position="283"/>
        <end position="292"/>
    </location>
</feature>
<feature type="compositionally biased region" description="Polar residues" evidence="1">
    <location>
        <begin position="1"/>
        <end position="10"/>
    </location>
</feature>
<gene>
    <name evidence="2" type="ORF">LTR24_005303</name>
</gene>
<dbReference type="SUPFAM" id="SSF54928">
    <property type="entry name" value="RNA-binding domain, RBD"/>
    <property type="match status" value="1"/>
</dbReference>
<feature type="compositionally biased region" description="Polar residues" evidence="1">
    <location>
        <begin position="136"/>
        <end position="145"/>
    </location>
</feature>
<feature type="compositionally biased region" description="Basic residues" evidence="1">
    <location>
        <begin position="627"/>
        <end position="640"/>
    </location>
</feature>
<feature type="compositionally biased region" description="Low complexity" evidence="1">
    <location>
        <begin position="575"/>
        <end position="598"/>
    </location>
</feature>
<protein>
    <submittedName>
        <fullName evidence="2">Uncharacterized protein</fullName>
    </submittedName>
</protein>
<accession>A0ABR0KBD2</accession>
<feature type="region of interest" description="Disordered" evidence="1">
    <location>
        <begin position="1"/>
        <end position="152"/>
    </location>
</feature>
<feature type="compositionally biased region" description="Low complexity" evidence="1">
    <location>
        <begin position="499"/>
        <end position="525"/>
    </location>
</feature>
<sequence>MASKDGSNSFEAIIHADRARKKNEDLANQIFGRTKSAQNVKKNQKEPRSPSLASRMGVQKRNSSSTTPTQKNPFNPPSRPSSTTPSHASRPHRDSHTNARATRIANEIDSGNANVTSSRNTSFTTSTTPTTKAARNGTTQPSTATGPGLTIKGSAGPFTIHASNFAPGTTEADITAALQPELFDDAGNNCLQASRLVSTRPAVIAEMVLSERAIAERIVRKFDGMKADGRILKVEIVKTGSSSGSGGSRGRERFSRRPDNEVAQSVEPAAPAEDVAIAGVAEGDMELDDVEVSPDYPATSSYDHEREAADRERRDRERDRDGYGSSRRDDRDRPRDDRDRRRDDRDRDRGHERDRDHGREDDRDHRRDDVRDRERDRERDRDYDRRESQPQSQPPSYNGRGPPQPPYGNGFNRPPRGGGGYGYGGPGSRGGYGFPRGRGGYGMGGGGYRGQEYACAQAAEEPPVPASDGPNAGHRDAYGTAKDAPVAVTHGIDEGSRYAHPPATAPAAAGATAPAPAPAETLSSDSDIEIICDDIDLDLEPDYHNPNHNPHPHPTFISTKPWSAHWTFSEKHGFQDQAVQKQSQSQSQTQFQSHSQTQEEAEAETEPHVVEDRVGLGALFGNERLRQQQRQKQKRYGAHA</sequence>
<evidence type="ECO:0000256" key="1">
    <source>
        <dbReference type="SAM" id="MobiDB-lite"/>
    </source>
</evidence>
<feature type="compositionally biased region" description="Low complexity" evidence="1">
    <location>
        <begin position="116"/>
        <end position="131"/>
    </location>
</feature>
<organism evidence="2 3">
    <name type="scientific">Lithohypha guttulata</name>
    <dbReference type="NCBI Taxonomy" id="1690604"/>
    <lineage>
        <taxon>Eukaryota</taxon>
        <taxon>Fungi</taxon>
        <taxon>Dikarya</taxon>
        <taxon>Ascomycota</taxon>
        <taxon>Pezizomycotina</taxon>
        <taxon>Eurotiomycetes</taxon>
        <taxon>Chaetothyriomycetidae</taxon>
        <taxon>Chaetothyriales</taxon>
        <taxon>Trichomeriaceae</taxon>
        <taxon>Lithohypha</taxon>
    </lineage>
</organism>
<dbReference type="InterPro" id="IPR035979">
    <property type="entry name" value="RBD_domain_sf"/>
</dbReference>